<accession>A0ABW2MT02</accession>
<proteinExistence type="predicted"/>
<gene>
    <name evidence="1" type="ORF">ACFQO1_03220</name>
</gene>
<dbReference type="Pfam" id="PF11964">
    <property type="entry name" value="SpoIIAA-like"/>
    <property type="match status" value="1"/>
</dbReference>
<sequence length="117" mass="13543">MHSSFTFSKDTVGFLIDGNVNEKAINKLQIEILEKLKSFDKINLYLEDSNIESFTLPAIVNQLMFKLEHGDRFRKIAIVTDRKWIHMCGSIENIFLSGTLKNFDISERLKAMNWISS</sequence>
<reference evidence="2" key="1">
    <citation type="journal article" date="2019" name="Int. J. Syst. Evol. Microbiol.">
        <title>The Global Catalogue of Microorganisms (GCM) 10K type strain sequencing project: providing services to taxonomists for standard genome sequencing and annotation.</title>
        <authorList>
            <consortium name="The Broad Institute Genomics Platform"/>
            <consortium name="The Broad Institute Genome Sequencing Center for Infectious Disease"/>
            <person name="Wu L."/>
            <person name="Ma J."/>
        </authorList>
    </citation>
    <scope>NUCLEOTIDE SEQUENCE [LARGE SCALE GENOMIC DNA]</scope>
    <source>
        <strain evidence="2">CGMCC 1.16306</strain>
    </source>
</reference>
<dbReference type="InterPro" id="IPR036513">
    <property type="entry name" value="STAS_dom_sf"/>
</dbReference>
<keyword evidence="2" id="KW-1185">Reference proteome</keyword>
<dbReference type="InterPro" id="IPR038396">
    <property type="entry name" value="SpoIIAA-like_sf"/>
</dbReference>
<dbReference type="Gene3D" id="3.40.50.10600">
    <property type="entry name" value="SpoIIaa-like domains"/>
    <property type="match status" value="1"/>
</dbReference>
<dbReference type="Proteomes" id="UP001596415">
    <property type="component" value="Unassembled WGS sequence"/>
</dbReference>
<comment type="caution">
    <text evidence="1">The sequence shown here is derived from an EMBL/GenBank/DDBJ whole genome shotgun (WGS) entry which is preliminary data.</text>
</comment>
<evidence type="ECO:0000313" key="1">
    <source>
        <dbReference type="EMBL" id="MFC7356685.1"/>
    </source>
</evidence>
<evidence type="ECO:0000313" key="2">
    <source>
        <dbReference type="Proteomes" id="UP001596415"/>
    </source>
</evidence>
<dbReference type="EMBL" id="JBHTBN010000001">
    <property type="protein sequence ID" value="MFC7356685.1"/>
    <property type="molecule type" value="Genomic_DNA"/>
</dbReference>
<dbReference type="SUPFAM" id="SSF52091">
    <property type="entry name" value="SpoIIaa-like"/>
    <property type="match status" value="1"/>
</dbReference>
<protein>
    <submittedName>
        <fullName evidence="1">STAS/SEC14 domain-containing protein</fullName>
    </submittedName>
</protein>
<dbReference type="RefSeq" id="WP_380216532.1">
    <property type="nucleotide sequence ID" value="NZ_JBHTBN010000001.1"/>
</dbReference>
<dbReference type="InterPro" id="IPR021866">
    <property type="entry name" value="SpoIIAA-like"/>
</dbReference>
<organism evidence="1 2">
    <name type="scientific">Jejudonia soesokkakensis</name>
    <dbReference type="NCBI Taxonomy" id="1323432"/>
    <lineage>
        <taxon>Bacteria</taxon>
        <taxon>Pseudomonadati</taxon>
        <taxon>Bacteroidota</taxon>
        <taxon>Flavobacteriia</taxon>
        <taxon>Flavobacteriales</taxon>
        <taxon>Flavobacteriaceae</taxon>
        <taxon>Jejudonia</taxon>
    </lineage>
</organism>
<name>A0ABW2MT02_9FLAO</name>